<sequence>MLLLVDNISGLSRAQRRIAQWIDWNPDQPGIALLDVHIPDRHRIRRLDALIWSAQRCVAVTATGFRSRQNGTLVVPPTGPLRMSNGRKADISGNTLLSDPVTRARVNSAATKTWLERATGTRCVLYELLLITAVRGQIITAIDAPDLPPRTDILVEDFDLFRHYFHRFAELSPRWTSARIAKVIDSLGLSYLYDGDEDLLAEAMGETKSSARIFSFPH</sequence>
<keyword evidence="2" id="KW-1185">Reference proteome</keyword>
<evidence type="ECO:0000313" key="1">
    <source>
        <dbReference type="EMBL" id="MFF3572861.1"/>
    </source>
</evidence>
<organism evidence="1 2">
    <name type="scientific">Nocardia jiangxiensis</name>
    <dbReference type="NCBI Taxonomy" id="282685"/>
    <lineage>
        <taxon>Bacteria</taxon>
        <taxon>Bacillati</taxon>
        <taxon>Actinomycetota</taxon>
        <taxon>Actinomycetes</taxon>
        <taxon>Mycobacteriales</taxon>
        <taxon>Nocardiaceae</taxon>
        <taxon>Nocardia</taxon>
    </lineage>
</organism>
<dbReference type="EMBL" id="JBIAQY010000015">
    <property type="protein sequence ID" value="MFF3572861.1"/>
    <property type="molecule type" value="Genomic_DNA"/>
</dbReference>
<comment type="caution">
    <text evidence="1">The sequence shown here is derived from an EMBL/GenBank/DDBJ whole genome shotgun (WGS) entry which is preliminary data.</text>
</comment>
<evidence type="ECO:0000313" key="2">
    <source>
        <dbReference type="Proteomes" id="UP001601992"/>
    </source>
</evidence>
<name>A0ABW6S9A1_9NOCA</name>
<proteinExistence type="predicted"/>
<reference evidence="1 2" key="1">
    <citation type="submission" date="2024-10" db="EMBL/GenBank/DDBJ databases">
        <title>The Natural Products Discovery Center: Release of the First 8490 Sequenced Strains for Exploring Actinobacteria Biosynthetic Diversity.</title>
        <authorList>
            <person name="Kalkreuter E."/>
            <person name="Kautsar S.A."/>
            <person name="Yang D."/>
            <person name="Bader C.D."/>
            <person name="Teijaro C.N."/>
            <person name="Fluegel L."/>
            <person name="Davis C.M."/>
            <person name="Simpson J.R."/>
            <person name="Lauterbach L."/>
            <person name="Steele A.D."/>
            <person name="Gui C."/>
            <person name="Meng S."/>
            <person name="Li G."/>
            <person name="Viehrig K."/>
            <person name="Ye F."/>
            <person name="Su P."/>
            <person name="Kiefer A.F."/>
            <person name="Nichols A."/>
            <person name="Cepeda A.J."/>
            <person name="Yan W."/>
            <person name="Fan B."/>
            <person name="Jiang Y."/>
            <person name="Adhikari A."/>
            <person name="Zheng C.-J."/>
            <person name="Schuster L."/>
            <person name="Cowan T.M."/>
            <person name="Smanski M.J."/>
            <person name="Chevrette M.G."/>
            <person name="De Carvalho L.P.S."/>
            <person name="Shen B."/>
        </authorList>
    </citation>
    <scope>NUCLEOTIDE SEQUENCE [LARGE SCALE GENOMIC DNA]</scope>
    <source>
        <strain evidence="1 2">NPDC002593</strain>
    </source>
</reference>
<accession>A0ABW6S9A1</accession>
<dbReference type="RefSeq" id="WP_040822377.1">
    <property type="nucleotide sequence ID" value="NZ_JBIAQY010000015.1"/>
</dbReference>
<protein>
    <submittedName>
        <fullName evidence="1">Uncharacterized protein</fullName>
    </submittedName>
</protein>
<gene>
    <name evidence="1" type="ORF">ACFYXQ_34355</name>
</gene>
<dbReference type="Proteomes" id="UP001601992">
    <property type="component" value="Unassembled WGS sequence"/>
</dbReference>